<dbReference type="OrthoDB" id="7372973at2759"/>
<feature type="transmembrane region" description="Helical" evidence="1">
    <location>
        <begin position="98"/>
        <end position="119"/>
    </location>
</feature>
<evidence type="ECO:0000313" key="2">
    <source>
        <dbReference type="EMBL" id="KAG5674347.1"/>
    </source>
</evidence>
<dbReference type="Proteomes" id="UP001107558">
    <property type="component" value="Chromosome 2"/>
</dbReference>
<evidence type="ECO:0000256" key="1">
    <source>
        <dbReference type="SAM" id="Phobius"/>
    </source>
</evidence>
<feature type="transmembrane region" description="Helical" evidence="1">
    <location>
        <begin position="125"/>
        <end position="143"/>
    </location>
</feature>
<feature type="transmembrane region" description="Helical" evidence="1">
    <location>
        <begin position="21"/>
        <end position="43"/>
    </location>
</feature>
<keyword evidence="1" id="KW-0812">Transmembrane</keyword>
<dbReference type="AlphaFoldDB" id="A0A9J6BXS3"/>
<name>A0A9J6BXS3_POLVA</name>
<keyword evidence="1" id="KW-0472">Membrane</keyword>
<organism evidence="2 3">
    <name type="scientific">Polypedilum vanderplanki</name>
    <name type="common">Sleeping chironomid midge</name>
    <dbReference type="NCBI Taxonomy" id="319348"/>
    <lineage>
        <taxon>Eukaryota</taxon>
        <taxon>Metazoa</taxon>
        <taxon>Ecdysozoa</taxon>
        <taxon>Arthropoda</taxon>
        <taxon>Hexapoda</taxon>
        <taxon>Insecta</taxon>
        <taxon>Pterygota</taxon>
        <taxon>Neoptera</taxon>
        <taxon>Endopterygota</taxon>
        <taxon>Diptera</taxon>
        <taxon>Nematocera</taxon>
        <taxon>Chironomoidea</taxon>
        <taxon>Chironomidae</taxon>
        <taxon>Chironominae</taxon>
        <taxon>Polypedilum</taxon>
        <taxon>Polypedilum</taxon>
    </lineage>
</organism>
<sequence>MGLPTFQKFCCCCNLEFGGLVIGWFNAVVSFIGFLGAIGMIFIGSTAVLVSSNPTELTNALSFLVVGCIYVIYFLIYFIAAINLIMAVNRREPERMKLMMILMIVGVFISFISIWTSLWSGLASAIIYSCIQVYFFLCIYSFYKMLKNERGDQVQQPMPYA</sequence>
<keyword evidence="3" id="KW-1185">Reference proteome</keyword>
<proteinExistence type="predicted"/>
<evidence type="ECO:0000313" key="3">
    <source>
        <dbReference type="Proteomes" id="UP001107558"/>
    </source>
</evidence>
<accession>A0A9J6BXS3</accession>
<reference evidence="2" key="1">
    <citation type="submission" date="2021-03" db="EMBL/GenBank/DDBJ databases">
        <title>Chromosome level genome of the anhydrobiotic midge Polypedilum vanderplanki.</title>
        <authorList>
            <person name="Yoshida Y."/>
            <person name="Kikawada T."/>
            <person name="Gusev O."/>
        </authorList>
    </citation>
    <scope>NUCLEOTIDE SEQUENCE</scope>
    <source>
        <strain evidence="2">NIAS01</strain>
        <tissue evidence="2">Whole body or cell culture</tissue>
    </source>
</reference>
<protein>
    <submittedName>
        <fullName evidence="2">Uncharacterized protein</fullName>
    </submittedName>
</protein>
<dbReference type="EMBL" id="JADBJN010000002">
    <property type="protein sequence ID" value="KAG5674347.1"/>
    <property type="molecule type" value="Genomic_DNA"/>
</dbReference>
<comment type="caution">
    <text evidence="2">The sequence shown here is derived from an EMBL/GenBank/DDBJ whole genome shotgun (WGS) entry which is preliminary data.</text>
</comment>
<keyword evidence="1" id="KW-1133">Transmembrane helix</keyword>
<feature type="transmembrane region" description="Helical" evidence="1">
    <location>
        <begin position="63"/>
        <end position="86"/>
    </location>
</feature>
<gene>
    <name evidence="2" type="ORF">PVAND_004322</name>
</gene>